<organism evidence="2">
    <name type="scientific">Blastocystis hominis</name>
    <dbReference type="NCBI Taxonomy" id="12968"/>
    <lineage>
        <taxon>Eukaryota</taxon>
        <taxon>Sar</taxon>
        <taxon>Stramenopiles</taxon>
        <taxon>Bigyra</taxon>
        <taxon>Opalozoa</taxon>
        <taxon>Opalinata</taxon>
        <taxon>Blastocystidae</taxon>
        <taxon>Blastocystis</taxon>
    </lineage>
</organism>
<proteinExistence type="predicted"/>
<gene>
    <name evidence="2" type="ORF">GSBLH_T00006272001</name>
</gene>
<evidence type="ECO:0000313" key="2">
    <source>
        <dbReference type="EMBL" id="CBK21244.2"/>
    </source>
</evidence>
<dbReference type="InterPro" id="IPR049625">
    <property type="entry name" value="Glyco_transf_61_cat"/>
</dbReference>
<dbReference type="GeneID" id="24922397"/>
<dbReference type="AlphaFoldDB" id="D8LZK5"/>
<dbReference type="RefSeq" id="XP_012895292.1">
    <property type="nucleotide sequence ID" value="XM_013039838.1"/>
</dbReference>
<protein>
    <recommendedName>
        <fullName evidence="1">Glycosyltransferase 61 catalytic domain-containing protein</fullName>
    </recommendedName>
</protein>
<dbReference type="GO" id="GO:0016757">
    <property type="term" value="F:glycosyltransferase activity"/>
    <property type="evidence" value="ECO:0007669"/>
    <property type="project" value="InterPro"/>
</dbReference>
<sequence>MYTTNEKLKLQSLTLCKRIKGETYMASSSAKPNHSIPISSIPPRMDTYMRTAYNITGDNEKYELLMNVIPSSILFDIHVNFQLDSIYVVISKRIPEEDLWYKAAFTYQREAWEQPFAELLKKVRDVYNKSENNRALSNSQFRQDKYSTATIRFVNKTDSPFLDAHNICMDKSFIWKVYLESGSIDIHYPDKQKSVNKEFPRKGNWIEDGHYYVIQPFKTRHIGHFAESINHLLLKLRYPSFYPPITDIYLPMFSEKEFEWSKIYLQLVLSLFPQNLRPSVHLANNRVRFHMDGALFAGYFPHDFVRATAWRFANVKSRHNEPRQISLLLVDRKKKRGFTRRKAWVGIIRSHFKELAVSYTLMDGLSFKDQLQLFYEADIVVSPHSASFINLIFSVPHTAVVECYPPYFYEPWYSNTVMISRLHYIMVSSFEEKNKAKRVWKGVERAYENGMFFLIRRHYSDNKVNPPRFKMLSAIRDAMEYSKRWRFVYEVNDKWSPIFI</sequence>
<name>D8LZK5_BLAHO</name>
<dbReference type="Pfam" id="PF04577">
    <property type="entry name" value="Glyco_transf_61"/>
    <property type="match status" value="1"/>
</dbReference>
<dbReference type="InParanoid" id="D8LZK5"/>
<reference evidence="2" key="1">
    <citation type="submission" date="2010-02" db="EMBL/GenBank/DDBJ databases">
        <title>Sequencing and annotation of the Blastocystis hominis genome.</title>
        <authorList>
            <person name="Wincker P."/>
        </authorList>
    </citation>
    <scope>NUCLEOTIDE SEQUENCE</scope>
    <source>
        <strain evidence="2">Singapore isolate B</strain>
    </source>
</reference>
<accession>D8LZK5</accession>
<evidence type="ECO:0000259" key="1">
    <source>
        <dbReference type="Pfam" id="PF04577"/>
    </source>
</evidence>
<dbReference type="EMBL" id="FN668641">
    <property type="protein sequence ID" value="CBK21244.2"/>
    <property type="molecule type" value="Genomic_DNA"/>
</dbReference>
<dbReference type="OrthoDB" id="1892506at2759"/>
<dbReference type="Proteomes" id="UP000008312">
    <property type="component" value="Unassembled WGS sequence"/>
</dbReference>
<feature type="domain" description="Glycosyltransferase 61 catalytic" evidence="1">
    <location>
        <begin position="322"/>
        <end position="401"/>
    </location>
</feature>
<keyword evidence="3" id="KW-1185">Reference proteome</keyword>
<evidence type="ECO:0000313" key="3">
    <source>
        <dbReference type="Proteomes" id="UP000008312"/>
    </source>
</evidence>